<comment type="caution">
    <text evidence="2">The sequence shown here is derived from an EMBL/GenBank/DDBJ whole genome shotgun (WGS) entry which is preliminary data.</text>
</comment>
<evidence type="ECO:0000313" key="3">
    <source>
        <dbReference type="Proteomes" id="UP000244867"/>
    </source>
</evidence>
<reference evidence="2 3" key="1">
    <citation type="submission" date="2018-03" db="EMBL/GenBank/DDBJ databases">
        <authorList>
            <person name="Keele B.F."/>
        </authorList>
    </citation>
    <scope>NUCLEOTIDE SEQUENCE [LARGE SCALE GENOMIC DNA]</scope>
    <source>
        <strain evidence="2 3">IB-3</strain>
    </source>
</reference>
<evidence type="ECO:0000313" key="2">
    <source>
        <dbReference type="EMBL" id="PUA79410.1"/>
    </source>
</evidence>
<keyword evidence="1" id="KW-1133">Transmembrane helix</keyword>
<dbReference type="AlphaFoldDB" id="A0A2R7YSP0"/>
<feature type="transmembrane region" description="Helical" evidence="1">
    <location>
        <begin position="84"/>
        <end position="104"/>
    </location>
</feature>
<dbReference type="OrthoDB" id="3791016at2"/>
<dbReference type="Proteomes" id="UP000244867">
    <property type="component" value="Unassembled WGS sequence"/>
</dbReference>
<protein>
    <submittedName>
        <fullName evidence="2">Uncharacterized protein</fullName>
    </submittedName>
</protein>
<feature type="transmembrane region" description="Helical" evidence="1">
    <location>
        <begin position="30"/>
        <end position="49"/>
    </location>
</feature>
<gene>
    <name evidence="2" type="ORF">C7S10_18705</name>
</gene>
<keyword evidence="1" id="KW-0812">Transmembrane</keyword>
<dbReference type="RefSeq" id="WP_108345980.1">
    <property type="nucleotide sequence ID" value="NZ_PYXZ01000010.1"/>
</dbReference>
<keyword evidence="1" id="KW-0472">Membrane</keyword>
<accession>A0A2R7YSP0</accession>
<evidence type="ECO:0000256" key="1">
    <source>
        <dbReference type="SAM" id="Phobius"/>
    </source>
</evidence>
<sequence length="125" mass="12727">MSSLLLRVVVALVLLVAGFGGGVAAALVQSWWWGLLLGLACAGLTCLALPAGGWRFSFGLGWFAALGYVVLPRAEGDYLVPATAAGYTLLGGSFLVFLFALATLPGRGSRRPGGSGDPGVSREGT</sequence>
<dbReference type="EMBL" id="PYXZ01000010">
    <property type="protein sequence ID" value="PUA79410.1"/>
    <property type="molecule type" value="Genomic_DNA"/>
</dbReference>
<proteinExistence type="predicted"/>
<organism evidence="2 3">
    <name type="scientific">Nocardioides currus</name>
    <dbReference type="NCBI Taxonomy" id="2133958"/>
    <lineage>
        <taxon>Bacteria</taxon>
        <taxon>Bacillati</taxon>
        <taxon>Actinomycetota</taxon>
        <taxon>Actinomycetes</taxon>
        <taxon>Propionibacteriales</taxon>
        <taxon>Nocardioidaceae</taxon>
        <taxon>Nocardioides</taxon>
    </lineage>
</organism>
<keyword evidence="3" id="KW-1185">Reference proteome</keyword>
<name>A0A2R7YSP0_9ACTN</name>